<keyword evidence="2" id="KW-0539">Nucleus</keyword>
<dbReference type="CDD" id="cd00067">
    <property type="entry name" value="GAL4"/>
    <property type="match status" value="1"/>
</dbReference>
<dbReference type="InterPro" id="IPR021858">
    <property type="entry name" value="Fun_TF"/>
</dbReference>
<dbReference type="InterPro" id="IPR036864">
    <property type="entry name" value="Zn2-C6_fun-type_DNA-bd_sf"/>
</dbReference>
<evidence type="ECO:0000256" key="2">
    <source>
        <dbReference type="ARBA" id="ARBA00023242"/>
    </source>
</evidence>
<dbReference type="InterPro" id="IPR001138">
    <property type="entry name" value="Zn2Cys6_DnaBD"/>
</dbReference>
<evidence type="ECO:0000259" key="4">
    <source>
        <dbReference type="PROSITE" id="PS50048"/>
    </source>
</evidence>
<dbReference type="GO" id="GO:0045944">
    <property type="term" value="P:positive regulation of transcription by RNA polymerase II"/>
    <property type="evidence" value="ECO:0007669"/>
    <property type="project" value="TreeGrafter"/>
</dbReference>
<dbReference type="Gene3D" id="4.10.240.10">
    <property type="entry name" value="Zn(2)-C6 fungal-type DNA-binding domain"/>
    <property type="match status" value="1"/>
</dbReference>
<reference evidence="5" key="1">
    <citation type="journal article" date="2021" name="Nat. Commun.">
        <title>Genetic determinants of endophytism in the Arabidopsis root mycobiome.</title>
        <authorList>
            <person name="Mesny F."/>
            <person name="Miyauchi S."/>
            <person name="Thiergart T."/>
            <person name="Pickel B."/>
            <person name="Atanasova L."/>
            <person name="Karlsson M."/>
            <person name="Huettel B."/>
            <person name="Barry K.W."/>
            <person name="Haridas S."/>
            <person name="Chen C."/>
            <person name="Bauer D."/>
            <person name="Andreopoulos W."/>
            <person name="Pangilinan J."/>
            <person name="LaButti K."/>
            <person name="Riley R."/>
            <person name="Lipzen A."/>
            <person name="Clum A."/>
            <person name="Drula E."/>
            <person name="Henrissat B."/>
            <person name="Kohler A."/>
            <person name="Grigoriev I.V."/>
            <person name="Martin F.M."/>
            <person name="Hacquard S."/>
        </authorList>
    </citation>
    <scope>NUCLEOTIDE SEQUENCE</scope>
    <source>
        <strain evidence="5">MPI-CAGE-AT-0147</strain>
    </source>
</reference>
<dbReference type="PROSITE" id="PS00463">
    <property type="entry name" value="ZN2_CY6_FUNGAL_1"/>
    <property type="match status" value="1"/>
</dbReference>
<dbReference type="GO" id="GO:0005634">
    <property type="term" value="C:nucleus"/>
    <property type="evidence" value="ECO:0007669"/>
    <property type="project" value="UniProtKB-SubCell"/>
</dbReference>
<dbReference type="PANTHER" id="PTHR37534:SF11">
    <property type="entry name" value="ZN(II)2CYS6 TRANSCRIPTION FACTOR (EUROFUNG)"/>
    <property type="match status" value="1"/>
</dbReference>
<dbReference type="Pfam" id="PF00172">
    <property type="entry name" value="Zn_clus"/>
    <property type="match status" value="1"/>
</dbReference>
<dbReference type="PROSITE" id="PS50048">
    <property type="entry name" value="ZN2_CY6_FUNGAL_2"/>
    <property type="match status" value="1"/>
</dbReference>
<dbReference type="SMART" id="SM00066">
    <property type="entry name" value="GAL4"/>
    <property type="match status" value="1"/>
</dbReference>
<dbReference type="SUPFAM" id="SSF57701">
    <property type="entry name" value="Zn2/Cys6 DNA-binding domain"/>
    <property type="match status" value="1"/>
</dbReference>
<sequence>MARPNFFPLVLLPSFHRPGQHHSISIKHIQPPNMSYRVRFAKIKQQGESSASPTNPTIGQRELGPRLPQHPETPPSRSYSKFGCKECKSRRVKCDETFPTCLRCRRRGTLCLAAARPTQWLAEMPSIMLKSVQEPWPGAVNPNKRLLHNWLNNTSRMMALSPTNNPLSLPLVRHLLSTPSLVHAVQCLSAGEEGFFEPPTLRAYFRERGLAIQALRHELEDSTSIKPSSVLTVFLLGISASWTKDKPDDYGKEHLSAARILLNRMLAEDRHRDDLLVQYIIGWYLYWDMTCAFIAEPDDTSCSYATEMPASMRSMLSSFHPMIGFSAKLFYLLGNLGRYCRRVMETGRRDILLEVKFEEQLFAWNPEHEDHALVDMSYAYRHHGLIMLYQVCGRPPRQGSTQQIMNAAQDSVCLRRHLALDSLKKLLSIPINAPSINFQSMPLLTAASELWQGDTKIRLEVVERFKAIYSTNRVIINLWAINLLEELWECCDSGNMVLCLELLLSKNWFLNFA</sequence>
<dbReference type="GO" id="GO:0000981">
    <property type="term" value="F:DNA-binding transcription factor activity, RNA polymerase II-specific"/>
    <property type="evidence" value="ECO:0007669"/>
    <property type="project" value="InterPro"/>
</dbReference>
<protein>
    <submittedName>
        <fullName evidence="5">Fungal-specific transcription factor domain-containing protein</fullName>
    </submittedName>
</protein>
<dbReference type="GO" id="GO:0008270">
    <property type="term" value="F:zinc ion binding"/>
    <property type="evidence" value="ECO:0007669"/>
    <property type="project" value="InterPro"/>
</dbReference>
<accession>A0A9P9DTG1</accession>
<dbReference type="PANTHER" id="PTHR37534">
    <property type="entry name" value="TRANSCRIPTIONAL ACTIVATOR PROTEIN UGA3"/>
    <property type="match status" value="1"/>
</dbReference>
<evidence type="ECO:0000313" key="6">
    <source>
        <dbReference type="Proteomes" id="UP000738349"/>
    </source>
</evidence>
<dbReference type="Proteomes" id="UP000738349">
    <property type="component" value="Unassembled WGS sequence"/>
</dbReference>
<comment type="subcellular location">
    <subcellularLocation>
        <location evidence="1">Nucleus</location>
    </subcellularLocation>
</comment>
<evidence type="ECO:0000313" key="5">
    <source>
        <dbReference type="EMBL" id="KAH7124241.1"/>
    </source>
</evidence>
<dbReference type="EMBL" id="JAGMUV010000022">
    <property type="protein sequence ID" value="KAH7124241.1"/>
    <property type="molecule type" value="Genomic_DNA"/>
</dbReference>
<gene>
    <name evidence="5" type="ORF">EDB81DRAFT_812186</name>
</gene>
<comment type="caution">
    <text evidence="5">The sequence shown here is derived from an EMBL/GenBank/DDBJ whole genome shotgun (WGS) entry which is preliminary data.</text>
</comment>
<dbReference type="OrthoDB" id="416217at2759"/>
<dbReference type="AlphaFoldDB" id="A0A9P9DTG1"/>
<feature type="compositionally biased region" description="Polar residues" evidence="3">
    <location>
        <begin position="46"/>
        <end position="58"/>
    </location>
</feature>
<name>A0A9P9DTG1_9HYPO</name>
<evidence type="ECO:0000256" key="3">
    <source>
        <dbReference type="SAM" id="MobiDB-lite"/>
    </source>
</evidence>
<evidence type="ECO:0000256" key="1">
    <source>
        <dbReference type="ARBA" id="ARBA00004123"/>
    </source>
</evidence>
<organism evidence="5 6">
    <name type="scientific">Dactylonectria macrodidyma</name>
    <dbReference type="NCBI Taxonomy" id="307937"/>
    <lineage>
        <taxon>Eukaryota</taxon>
        <taxon>Fungi</taxon>
        <taxon>Dikarya</taxon>
        <taxon>Ascomycota</taxon>
        <taxon>Pezizomycotina</taxon>
        <taxon>Sordariomycetes</taxon>
        <taxon>Hypocreomycetidae</taxon>
        <taxon>Hypocreales</taxon>
        <taxon>Nectriaceae</taxon>
        <taxon>Dactylonectria</taxon>
    </lineage>
</organism>
<keyword evidence="6" id="KW-1185">Reference proteome</keyword>
<feature type="region of interest" description="Disordered" evidence="3">
    <location>
        <begin position="44"/>
        <end position="82"/>
    </location>
</feature>
<dbReference type="Pfam" id="PF11951">
    <property type="entry name" value="Fungal_trans_2"/>
    <property type="match status" value="1"/>
</dbReference>
<proteinExistence type="predicted"/>
<feature type="domain" description="Zn(2)-C6 fungal-type" evidence="4">
    <location>
        <begin position="83"/>
        <end position="111"/>
    </location>
</feature>
<dbReference type="GO" id="GO:0000976">
    <property type="term" value="F:transcription cis-regulatory region binding"/>
    <property type="evidence" value="ECO:0007669"/>
    <property type="project" value="TreeGrafter"/>
</dbReference>